<dbReference type="EMBL" id="AP022871">
    <property type="protein sequence ID" value="BCB91852.1"/>
    <property type="molecule type" value="Genomic_DNA"/>
</dbReference>
<name>A0A6F8Z0H9_9ACTN</name>
<accession>A0A6F8Z0H9</accession>
<evidence type="ECO:0000313" key="4">
    <source>
        <dbReference type="Proteomes" id="UP000503011"/>
    </source>
</evidence>
<evidence type="ECO:0000313" key="3">
    <source>
        <dbReference type="EMBL" id="BCB91852.1"/>
    </source>
</evidence>
<dbReference type="KEGG" id="psuu:Psuf_091650"/>
<dbReference type="SUPFAM" id="SSF160904">
    <property type="entry name" value="Jann2411-like"/>
    <property type="match status" value="1"/>
</dbReference>
<keyword evidence="4" id="KW-1185">Reference proteome</keyword>
<dbReference type="Proteomes" id="UP000503011">
    <property type="component" value="Chromosome"/>
</dbReference>
<gene>
    <name evidence="3" type="ORF">Psuf_091650</name>
</gene>
<evidence type="ECO:0000259" key="2">
    <source>
        <dbReference type="Pfam" id="PF11706"/>
    </source>
</evidence>
<feature type="domain" description="Zinc finger CGNR" evidence="2">
    <location>
        <begin position="190"/>
        <end position="233"/>
    </location>
</feature>
<dbReference type="Pfam" id="PF11706">
    <property type="entry name" value="zf-CGNR"/>
    <property type="match status" value="1"/>
</dbReference>
<dbReference type="AlphaFoldDB" id="A0A6F8Z0H9"/>
<proteinExistence type="predicted"/>
<dbReference type="InterPro" id="IPR021005">
    <property type="entry name" value="Znf_CGNR"/>
</dbReference>
<dbReference type="Pfam" id="PF07336">
    <property type="entry name" value="ABATE"/>
    <property type="match status" value="1"/>
</dbReference>
<sequence>MAHAVPSGADPSGAGPSGPGPSGPTPIAVTCVMRKEVIVTVLAPQDGYDRWVAASSSSAPGRLETVRRFVNTRDVEAGTDAIATPAGLAGWLRDAGILDAQTEATPAQVRQAGTLREALRDCLAANHSGAAMPPGTVAALNQAAERARVTLSITADRGWVARPRAAGVDGALGTLVTIVADAMTARTWSRLKVCVNDDCRWAFYDQSRARTGKWCSMRVCGNRAKQQSWRTRQDPGTP</sequence>
<reference evidence="3 4" key="1">
    <citation type="submission" date="2020-03" db="EMBL/GenBank/DDBJ databases">
        <title>Whole genome shotgun sequence of Phytohabitans suffuscus NBRC 105367.</title>
        <authorList>
            <person name="Komaki H."/>
            <person name="Tamura T."/>
        </authorList>
    </citation>
    <scope>NUCLEOTIDE SEQUENCE [LARGE SCALE GENOMIC DNA]</scope>
    <source>
        <strain evidence="3 4">NBRC 105367</strain>
    </source>
</reference>
<dbReference type="InterPro" id="IPR023286">
    <property type="entry name" value="ABATE_dom_sf"/>
</dbReference>
<reference evidence="3 4" key="2">
    <citation type="submission" date="2020-03" db="EMBL/GenBank/DDBJ databases">
        <authorList>
            <person name="Ichikawa N."/>
            <person name="Kimura A."/>
            <person name="Kitahashi Y."/>
            <person name="Uohara A."/>
        </authorList>
    </citation>
    <scope>NUCLEOTIDE SEQUENCE [LARGE SCALE GENOMIC DNA]</scope>
    <source>
        <strain evidence="3 4">NBRC 105367</strain>
    </source>
</reference>
<protein>
    <recommendedName>
        <fullName evidence="2">Zinc finger CGNR domain-containing protein</fullName>
    </recommendedName>
</protein>
<evidence type="ECO:0000256" key="1">
    <source>
        <dbReference type="SAM" id="MobiDB-lite"/>
    </source>
</evidence>
<dbReference type="PANTHER" id="PTHR35525:SF3">
    <property type="entry name" value="BLL6575 PROTEIN"/>
    <property type="match status" value="1"/>
</dbReference>
<feature type="region of interest" description="Disordered" evidence="1">
    <location>
        <begin position="1"/>
        <end position="26"/>
    </location>
</feature>
<dbReference type="PANTHER" id="PTHR35525">
    <property type="entry name" value="BLL6575 PROTEIN"/>
    <property type="match status" value="1"/>
</dbReference>
<organism evidence="3 4">
    <name type="scientific">Phytohabitans suffuscus</name>
    <dbReference type="NCBI Taxonomy" id="624315"/>
    <lineage>
        <taxon>Bacteria</taxon>
        <taxon>Bacillati</taxon>
        <taxon>Actinomycetota</taxon>
        <taxon>Actinomycetes</taxon>
        <taxon>Micromonosporales</taxon>
        <taxon>Micromonosporaceae</taxon>
    </lineage>
</organism>
<dbReference type="InterPro" id="IPR010852">
    <property type="entry name" value="ABATE"/>
</dbReference>
<dbReference type="Gene3D" id="1.10.3300.10">
    <property type="entry name" value="Jann2411-like domain"/>
    <property type="match status" value="1"/>
</dbReference>
<feature type="compositionally biased region" description="Low complexity" evidence="1">
    <location>
        <begin position="1"/>
        <end position="14"/>
    </location>
</feature>